<accession>S3DPW1</accession>
<keyword evidence="3" id="KW-1185">Reference proteome</keyword>
<dbReference type="AlphaFoldDB" id="S3DPW1"/>
<evidence type="ECO:0000313" key="3">
    <source>
        <dbReference type="Proteomes" id="UP000016922"/>
    </source>
</evidence>
<dbReference type="Proteomes" id="UP000016922">
    <property type="component" value="Unassembled WGS sequence"/>
</dbReference>
<protein>
    <submittedName>
        <fullName evidence="2">Uncharacterized protein</fullName>
    </submittedName>
</protein>
<sequence>MAAPTLCPNGGGKVEGTGGEGQGTREMASSDDEELEIKEMFRGEGKRGGKNGTLLRVTVEGVCCAVRTGNHENEVNDAGVY</sequence>
<proteinExistence type="predicted"/>
<name>S3DPW1_GLAL2</name>
<evidence type="ECO:0000256" key="1">
    <source>
        <dbReference type="SAM" id="MobiDB-lite"/>
    </source>
</evidence>
<feature type="compositionally biased region" description="Gly residues" evidence="1">
    <location>
        <begin position="9"/>
        <end position="22"/>
    </location>
</feature>
<evidence type="ECO:0000313" key="2">
    <source>
        <dbReference type="EMBL" id="EPE34106.1"/>
    </source>
</evidence>
<organism evidence="2 3">
    <name type="scientific">Glarea lozoyensis (strain ATCC 20868 / MF5171)</name>
    <dbReference type="NCBI Taxonomy" id="1116229"/>
    <lineage>
        <taxon>Eukaryota</taxon>
        <taxon>Fungi</taxon>
        <taxon>Dikarya</taxon>
        <taxon>Ascomycota</taxon>
        <taxon>Pezizomycotina</taxon>
        <taxon>Leotiomycetes</taxon>
        <taxon>Helotiales</taxon>
        <taxon>Helotiaceae</taxon>
        <taxon>Glarea</taxon>
    </lineage>
</organism>
<dbReference type="HOGENOM" id="CLU_2574089_0_0_1"/>
<dbReference type="KEGG" id="glz:GLAREA_07119"/>
<dbReference type="GeneID" id="19466172"/>
<dbReference type="RefSeq" id="XP_008079258.1">
    <property type="nucleotide sequence ID" value="XM_008081067.1"/>
</dbReference>
<feature type="region of interest" description="Disordered" evidence="1">
    <location>
        <begin position="1"/>
        <end position="33"/>
    </location>
</feature>
<gene>
    <name evidence="2" type="ORF">GLAREA_07119</name>
</gene>
<reference evidence="2 3" key="1">
    <citation type="journal article" date="2013" name="BMC Genomics">
        <title>Genomics-driven discovery of the pneumocandin biosynthetic gene cluster in the fungus Glarea lozoyensis.</title>
        <authorList>
            <person name="Chen L."/>
            <person name="Yue Q."/>
            <person name="Zhang X."/>
            <person name="Xiang M."/>
            <person name="Wang C."/>
            <person name="Li S."/>
            <person name="Che Y."/>
            <person name="Ortiz-Lopez F.J."/>
            <person name="Bills G.F."/>
            <person name="Liu X."/>
            <person name="An Z."/>
        </authorList>
    </citation>
    <scope>NUCLEOTIDE SEQUENCE [LARGE SCALE GENOMIC DNA]</scope>
    <source>
        <strain evidence="3">ATCC 20868 / MF5171</strain>
    </source>
</reference>
<dbReference type="EMBL" id="KE145357">
    <property type="protein sequence ID" value="EPE34106.1"/>
    <property type="molecule type" value="Genomic_DNA"/>
</dbReference>